<reference evidence="3" key="2">
    <citation type="submission" date="2023-05" db="EMBL/GenBank/DDBJ databases">
        <authorList>
            <consortium name="Lawrence Berkeley National Laboratory"/>
            <person name="Steindorff A."/>
            <person name="Hensen N."/>
            <person name="Bonometti L."/>
            <person name="Westerberg I."/>
            <person name="Brannstrom I.O."/>
            <person name="Guillou S."/>
            <person name="Cros-Aarteil S."/>
            <person name="Calhoun S."/>
            <person name="Haridas S."/>
            <person name="Kuo A."/>
            <person name="Mondo S."/>
            <person name="Pangilinan J."/>
            <person name="Riley R."/>
            <person name="Labutti K."/>
            <person name="Andreopoulos B."/>
            <person name="Lipzen A."/>
            <person name="Chen C."/>
            <person name="Yanf M."/>
            <person name="Daum C."/>
            <person name="Ng V."/>
            <person name="Clum A."/>
            <person name="Ohm R."/>
            <person name="Martin F."/>
            <person name="Silar P."/>
            <person name="Natvig D."/>
            <person name="Lalanne C."/>
            <person name="Gautier V."/>
            <person name="Ament-Velasquez S.L."/>
            <person name="Kruys A."/>
            <person name="Hutchinson M.I."/>
            <person name="Powell A.J."/>
            <person name="Barry K."/>
            <person name="Miller A.N."/>
            <person name="Grigoriev I.V."/>
            <person name="Debuchy R."/>
            <person name="Gladieux P."/>
            <person name="Thoren M.H."/>
            <person name="Johannesson H."/>
        </authorList>
    </citation>
    <scope>NUCLEOTIDE SEQUENCE</scope>
    <source>
        <strain evidence="3">CBS 990.96</strain>
    </source>
</reference>
<comment type="caution">
    <text evidence="3">The sequence shown here is derived from an EMBL/GenBank/DDBJ whole genome shotgun (WGS) entry which is preliminary data.</text>
</comment>
<feature type="region of interest" description="Disordered" evidence="2">
    <location>
        <begin position="311"/>
        <end position="378"/>
    </location>
</feature>
<evidence type="ECO:0000256" key="1">
    <source>
        <dbReference type="SAM" id="Coils"/>
    </source>
</evidence>
<dbReference type="EMBL" id="MU865359">
    <property type="protein sequence ID" value="KAK4225808.1"/>
    <property type="molecule type" value="Genomic_DNA"/>
</dbReference>
<evidence type="ECO:0000313" key="3">
    <source>
        <dbReference type="EMBL" id="KAK4225808.1"/>
    </source>
</evidence>
<reference evidence="3" key="1">
    <citation type="journal article" date="2023" name="Mol. Phylogenet. Evol.">
        <title>Genome-scale phylogeny and comparative genomics of the fungal order Sordariales.</title>
        <authorList>
            <person name="Hensen N."/>
            <person name="Bonometti L."/>
            <person name="Westerberg I."/>
            <person name="Brannstrom I.O."/>
            <person name="Guillou S."/>
            <person name="Cros-Aarteil S."/>
            <person name="Calhoun S."/>
            <person name="Haridas S."/>
            <person name="Kuo A."/>
            <person name="Mondo S."/>
            <person name="Pangilinan J."/>
            <person name="Riley R."/>
            <person name="LaButti K."/>
            <person name="Andreopoulos B."/>
            <person name="Lipzen A."/>
            <person name="Chen C."/>
            <person name="Yan M."/>
            <person name="Daum C."/>
            <person name="Ng V."/>
            <person name="Clum A."/>
            <person name="Steindorff A."/>
            <person name="Ohm R.A."/>
            <person name="Martin F."/>
            <person name="Silar P."/>
            <person name="Natvig D.O."/>
            <person name="Lalanne C."/>
            <person name="Gautier V."/>
            <person name="Ament-Velasquez S.L."/>
            <person name="Kruys A."/>
            <person name="Hutchinson M.I."/>
            <person name="Powell A.J."/>
            <person name="Barry K."/>
            <person name="Miller A.N."/>
            <person name="Grigoriev I.V."/>
            <person name="Debuchy R."/>
            <person name="Gladieux P."/>
            <person name="Hiltunen Thoren M."/>
            <person name="Johannesson H."/>
        </authorList>
    </citation>
    <scope>NUCLEOTIDE SEQUENCE</scope>
    <source>
        <strain evidence="3">CBS 990.96</strain>
    </source>
</reference>
<gene>
    <name evidence="3" type="ORF">QBC38DRAFT_367909</name>
</gene>
<evidence type="ECO:0000313" key="4">
    <source>
        <dbReference type="Proteomes" id="UP001301958"/>
    </source>
</evidence>
<accession>A0AAN7BM16</accession>
<keyword evidence="1" id="KW-0175">Coiled coil</keyword>
<protein>
    <recommendedName>
        <fullName evidence="5">MEI5 protein</fullName>
    </recommendedName>
</protein>
<sequence length="474" mass="52612">MANNTVLEDLITITEDNKTLKQENDVNIRQITRLQISLDKSEKDIKDKETKLTLAQKEYKDLSSKLSEAAKKLVFSEKKISQVETEAEKRLESIRKSLAEEKAQLNRLSKFSVPLTPVPKDTKEISTKLNSIFISALSLTETYFSLDFPPTLLSLQNTEIWDPLKDHKAIMRSIPLPLSNSPTAKSMRVASFLSILNYELRKHIFQPTYLLKDFSELNNLLNILSETSPEEESYLRSVLLKTSGSIPGRLAEVTQSCAAAVVGNILNCVTHLIPEAKRPGFKNHLEKLCRESCNAWASVQRLEGRVEFDFDAEEEEEEDEDEDEEVWKPLTLRTTGVTTTQMNTAASPPSKSRNTNNSNNTKKPTVPTSNIKPPSPPLTDVALTDPIVIWPSIYYYSELSGGAATPVLSTGYFLPASQITIAQTEQKQLLASAPHRLAREKGRRSRALSFVGGPAGMNGEEVNSRSGFLGGGGA</sequence>
<proteinExistence type="predicted"/>
<dbReference type="AlphaFoldDB" id="A0AAN7BM16"/>
<keyword evidence="4" id="KW-1185">Reference proteome</keyword>
<dbReference type="SUPFAM" id="SSF57997">
    <property type="entry name" value="Tropomyosin"/>
    <property type="match status" value="1"/>
</dbReference>
<feature type="compositionally biased region" description="Low complexity" evidence="2">
    <location>
        <begin position="347"/>
        <end position="368"/>
    </location>
</feature>
<feature type="coiled-coil region" evidence="1">
    <location>
        <begin position="31"/>
        <end position="108"/>
    </location>
</feature>
<feature type="compositionally biased region" description="Acidic residues" evidence="2">
    <location>
        <begin position="311"/>
        <end position="325"/>
    </location>
</feature>
<dbReference type="Proteomes" id="UP001301958">
    <property type="component" value="Unassembled WGS sequence"/>
</dbReference>
<evidence type="ECO:0008006" key="5">
    <source>
        <dbReference type="Google" id="ProtNLM"/>
    </source>
</evidence>
<evidence type="ECO:0000256" key="2">
    <source>
        <dbReference type="SAM" id="MobiDB-lite"/>
    </source>
</evidence>
<organism evidence="3 4">
    <name type="scientific">Podospora fimiseda</name>
    <dbReference type="NCBI Taxonomy" id="252190"/>
    <lineage>
        <taxon>Eukaryota</taxon>
        <taxon>Fungi</taxon>
        <taxon>Dikarya</taxon>
        <taxon>Ascomycota</taxon>
        <taxon>Pezizomycotina</taxon>
        <taxon>Sordariomycetes</taxon>
        <taxon>Sordariomycetidae</taxon>
        <taxon>Sordariales</taxon>
        <taxon>Podosporaceae</taxon>
        <taxon>Podospora</taxon>
    </lineage>
</organism>
<name>A0AAN7BM16_9PEZI</name>
<feature type="compositionally biased region" description="Low complexity" evidence="2">
    <location>
        <begin position="331"/>
        <end position="340"/>
    </location>
</feature>